<protein>
    <recommendedName>
        <fullName evidence="4">DUF4190 domain-containing protein</fullName>
    </recommendedName>
</protein>
<organism evidence="2 3">
    <name type="scientific">Streptomyces radiopugnans</name>
    <dbReference type="NCBI Taxonomy" id="403935"/>
    <lineage>
        <taxon>Bacteria</taxon>
        <taxon>Bacillati</taxon>
        <taxon>Actinomycetota</taxon>
        <taxon>Actinomycetes</taxon>
        <taxon>Kitasatosporales</taxon>
        <taxon>Streptomycetaceae</taxon>
        <taxon>Streptomyces</taxon>
    </lineage>
</organism>
<keyword evidence="3" id="KW-1185">Reference proteome</keyword>
<feature type="transmembrane region" description="Helical" evidence="1">
    <location>
        <begin position="73"/>
        <end position="100"/>
    </location>
</feature>
<keyword evidence="1" id="KW-1133">Transmembrane helix</keyword>
<dbReference type="Proteomes" id="UP000199055">
    <property type="component" value="Unassembled WGS sequence"/>
</dbReference>
<accession>A0A1H9H4Y8</accession>
<name>A0A1H9H4Y8_9ACTN</name>
<keyword evidence="1" id="KW-0812">Transmembrane</keyword>
<evidence type="ECO:0000256" key="1">
    <source>
        <dbReference type="SAM" id="Phobius"/>
    </source>
</evidence>
<dbReference type="AlphaFoldDB" id="A0A1H9H4Y8"/>
<evidence type="ECO:0000313" key="2">
    <source>
        <dbReference type="EMBL" id="SEQ57414.1"/>
    </source>
</evidence>
<dbReference type="STRING" id="403935.SAMN05216481_110112"/>
<evidence type="ECO:0008006" key="4">
    <source>
        <dbReference type="Google" id="ProtNLM"/>
    </source>
</evidence>
<sequence length="135" mass="13951">MASYSSPQDYPGTPGPAGRPPRNGLGIAALVVGVIGLLLFWTLIGGVLLGITAIVLGVIGYRRVKKGEATNGAMALIGAIAGAIALVASVAVIAAGVSFLNSDEFGSYEECVRNADSVSEREQCAVDFREELEQR</sequence>
<reference evidence="2 3" key="1">
    <citation type="submission" date="2016-10" db="EMBL/GenBank/DDBJ databases">
        <authorList>
            <person name="de Groot N.N."/>
        </authorList>
    </citation>
    <scope>NUCLEOTIDE SEQUENCE [LARGE SCALE GENOMIC DNA]</scope>
    <source>
        <strain evidence="2 3">CGMCC 4.3519</strain>
    </source>
</reference>
<feature type="transmembrane region" description="Helical" evidence="1">
    <location>
        <begin position="28"/>
        <end position="61"/>
    </location>
</feature>
<gene>
    <name evidence="2" type="ORF">SAMN05216481_110112</name>
</gene>
<proteinExistence type="predicted"/>
<keyword evidence="1" id="KW-0472">Membrane</keyword>
<dbReference type="RefSeq" id="WP_093660924.1">
    <property type="nucleotide sequence ID" value="NZ_FOET01000010.1"/>
</dbReference>
<evidence type="ECO:0000313" key="3">
    <source>
        <dbReference type="Proteomes" id="UP000199055"/>
    </source>
</evidence>
<dbReference type="EMBL" id="FOET01000010">
    <property type="protein sequence ID" value="SEQ57414.1"/>
    <property type="molecule type" value="Genomic_DNA"/>
</dbReference>